<feature type="transmembrane region" description="Helical" evidence="6">
    <location>
        <begin position="229"/>
        <end position="249"/>
    </location>
</feature>
<evidence type="ECO:0000256" key="3">
    <source>
        <dbReference type="ARBA" id="ARBA00022989"/>
    </source>
</evidence>
<feature type="transmembrane region" description="Helical" evidence="6">
    <location>
        <begin position="338"/>
        <end position="359"/>
    </location>
</feature>
<feature type="transmembrane region" description="Helical" evidence="6">
    <location>
        <begin position="147"/>
        <end position="173"/>
    </location>
</feature>
<keyword evidence="4 6" id="KW-0472">Membrane</keyword>
<protein>
    <submittedName>
        <fullName evidence="8">Inner membrane protein</fullName>
    </submittedName>
</protein>
<comment type="similarity">
    <text evidence="5">Belongs to the OXA1/ALB3/YidC family.</text>
</comment>
<evidence type="ECO:0000256" key="2">
    <source>
        <dbReference type="ARBA" id="ARBA00022692"/>
    </source>
</evidence>
<organism evidence="8 9">
    <name type="scientific">Leadbettera azotonutricia (strain ATCC BAA-888 / DSM 13862 / ZAS-9)</name>
    <name type="common">Treponema azotonutricium</name>
    <dbReference type="NCBI Taxonomy" id="545695"/>
    <lineage>
        <taxon>Bacteria</taxon>
        <taxon>Pseudomonadati</taxon>
        <taxon>Spirochaetota</taxon>
        <taxon>Spirochaetia</taxon>
        <taxon>Spirochaetales</taxon>
        <taxon>Breznakiellaceae</taxon>
        <taxon>Leadbettera</taxon>
    </lineage>
</organism>
<evidence type="ECO:0000313" key="8">
    <source>
        <dbReference type="EMBL" id="AEF82661.1"/>
    </source>
</evidence>
<dbReference type="InterPro" id="IPR001708">
    <property type="entry name" value="YidC/ALB3/OXA1/COX18"/>
</dbReference>
<dbReference type="eggNOG" id="COG3119">
    <property type="taxonomic scope" value="Bacteria"/>
</dbReference>
<keyword evidence="3 6" id="KW-1133">Transmembrane helix</keyword>
<evidence type="ECO:0000256" key="5">
    <source>
        <dbReference type="RuleBase" id="RU003945"/>
    </source>
</evidence>
<dbReference type="InParanoid" id="F5YAU9"/>
<dbReference type="GO" id="GO:0005886">
    <property type="term" value="C:plasma membrane"/>
    <property type="evidence" value="ECO:0007669"/>
    <property type="project" value="TreeGrafter"/>
</dbReference>
<dbReference type="AlphaFoldDB" id="F5YAU9"/>
<comment type="subcellular location">
    <subcellularLocation>
        <location evidence="1 5">Membrane</location>
        <topology evidence="1 5">Multi-pass membrane protein</topology>
    </subcellularLocation>
</comment>
<dbReference type="RefSeq" id="WP_015711281.1">
    <property type="nucleotide sequence ID" value="NC_015577.1"/>
</dbReference>
<feature type="transmembrane region" description="Helical" evidence="6">
    <location>
        <begin position="371"/>
        <end position="396"/>
    </location>
</feature>
<dbReference type="STRING" id="545695.TREAZ_0682"/>
<dbReference type="EMBL" id="CP001841">
    <property type="protein sequence ID" value="AEF82661.1"/>
    <property type="molecule type" value="Genomic_DNA"/>
</dbReference>
<name>F5YAU9_LEAAZ</name>
<dbReference type="InterPro" id="IPR028055">
    <property type="entry name" value="YidC/Oxa/ALB_C"/>
</dbReference>
<dbReference type="PANTHER" id="PTHR12428:SF65">
    <property type="entry name" value="CYTOCHROME C OXIDASE ASSEMBLY PROTEIN COX18, MITOCHONDRIAL"/>
    <property type="match status" value="1"/>
</dbReference>
<accession>F5YAU9</accession>
<feature type="transmembrane region" description="Helical" evidence="6">
    <location>
        <begin position="444"/>
        <end position="464"/>
    </location>
</feature>
<evidence type="ECO:0000256" key="4">
    <source>
        <dbReference type="ARBA" id="ARBA00023136"/>
    </source>
</evidence>
<feature type="transmembrane region" description="Helical" evidence="6">
    <location>
        <begin position="35"/>
        <end position="53"/>
    </location>
</feature>
<feature type="domain" description="Membrane insertase YidC/Oxa/ALB C-terminal" evidence="7">
    <location>
        <begin position="34"/>
        <end position="221"/>
    </location>
</feature>
<feature type="transmembrane region" description="Helical" evidence="6">
    <location>
        <begin position="261"/>
        <end position="279"/>
    </location>
</feature>
<dbReference type="Proteomes" id="UP000009222">
    <property type="component" value="Chromosome"/>
</dbReference>
<evidence type="ECO:0000256" key="6">
    <source>
        <dbReference type="SAM" id="Phobius"/>
    </source>
</evidence>
<sequence length="925" mass="106941">MLDILFNIIIYPIKLLLECVYMILSVSVFKDNIGVSLAGLSITVNLLCLPLYTKAEKLQEAERDIQKRLAPRAADIKKYFKGDERYMILSMHYRENHYHPIMALRSSLSLLIQIPFFIAAYTFLSHLDILNGRSLFILRDLSAPDALFTISSFKINALPVLMTIINIGAGLIYSRGFPLKDKVQLYLMSLVFLVLLYNSPSVLVLYWTFNNIFSLVKNILFKIKNPFKIIYFLGCLLFAFFMIYVVFIRYNEPMRAARNKLFAVAIFIFFACIPFFIFLLNRFIKPKFFFLFNNLQNSLVIMTFSCFCLLILVGCYIPFNIVSSDPIQFATIENIKNLFTILIYPAVQAVGFFLFWPLYIFFLSPKKLKSIFAMIASVTAITAFINLFIFSSNYGIISQTLNFQLRSGQYLAGTPNVQILNILACIGIFAIFLLVIYLKKSGAITIFLILCVLSITFLSGSKLFSIKKIVEHDFEIREQIAKTETNSDNMTIKPIFTLSKTGKNIFIIMLDTAVNSYFKILTEKRPDVAKAYNGFTYYPNILSFYRRTLFGAPPLFGGYEYSTYNMNKRSNILMKDKQNEAILLLPLLFKKENYDITITDMPYIDYGESKISDFYGKYDIKGQNIQGLYNTKYIHEVLELEKYKDTSRIDLLLKRNFLLFSILETTLCSFRDIIYQNGKYWSSVDYTLSSHVSTSALNSYSTLYYLPELTKINDNNKEQNNTFTIMINDLTHEPSYLQYPDFTIPAEIIEHGDNFFGNNSYKYYHVNSSSYILLSKWFDYLRSEGVWDNTLIIIVSDHGESGITNPDFTSFQNNHILSYNPILLVKNFSDNSKLKINNEFMTNADIPLLALEGNIVNPTNPFTKNKLTADKKEGIYIFTEGFTNTSYYNGTTCLEDDSKFYHVRDNIFEPKNWQELKYGDFKNNK</sequence>
<dbReference type="eggNOG" id="COG0706">
    <property type="taxonomic scope" value="Bacteria"/>
</dbReference>
<dbReference type="HOGENOM" id="CLU_013421_0_0_12"/>
<dbReference type="GO" id="GO:0032977">
    <property type="term" value="F:membrane insertase activity"/>
    <property type="evidence" value="ECO:0007669"/>
    <property type="project" value="InterPro"/>
</dbReference>
<proteinExistence type="inferred from homology"/>
<evidence type="ECO:0000256" key="1">
    <source>
        <dbReference type="ARBA" id="ARBA00004141"/>
    </source>
</evidence>
<feature type="transmembrane region" description="Helical" evidence="6">
    <location>
        <begin position="185"/>
        <end position="209"/>
    </location>
</feature>
<gene>
    <name evidence="8" type="ordered locus">TREAZ_0682</name>
</gene>
<feature type="transmembrane region" description="Helical" evidence="6">
    <location>
        <begin position="9"/>
        <end position="29"/>
    </location>
</feature>
<keyword evidence="9" id="KW-1185">Reference proteome</keyword>
<feature type="transmembrane region" description="Helical" evidence="6">
    <location>
        <begin position="417"/>
        <end position="438"/>
    </location>
</feature>
<dbReference type="GO" id="GO:0051205">
    <property type="term" value="P:protein insertion into membrane"/>
    <property type="evidence" value="ECO:0007669"/>
    <property type="project" value="TreeGrafter"/>
</dbReference>
<reference evidence="8 9" key="2">
    <citation type="journal article" date="2011" name="ISME J.">
        <title>RNA-seq reveals cooperative metabolic interactions between two termite-gut spirochete species in co-culture.</title>
        <authorList>
            <person name="Rosenthal A.Z."/>
            <person name="Matson E.G."/>
            <person name="Eldar A."/>
            <person name="Leadbetter J.R."/>
        </authorList>
    </citation>
    <scope>NUCLEOTIDE SEQUENCE [LARGE SCALE GENOMIC DNA]</scope>
    <source>
        <strain evidence="9">ATCC BAA-888 / DSM 13862 / ZAS-9</strain>
    </source>
</reference>
<dbReference type="OrthoDB" id="354737at2"/>
<dbReference type="PANTHER" id="PTHR12428">
    <property type="entry name" value="OXA1"/>
    <property type="match status" value="1"/>
</dbReference>
<dbReference type="Pfam" id="PF02096">
    <property type="entry name" value="60KD_IMP"/>
    <property type="match status" value="1"/>
</dbReference>
<dbReference type="InterPro" id="IPR017850">
    <property type="entry name" value="Alkaline_phosphatase_core_sf"/>
</dbReference>
<feature type="transmembrane region" description="Helical" evidence="6">
    <location>
        <begin position="108"/>
        <end position="127"/>
    </location>
</feature>
<dbReference type="KEGG" id="taz:TREAZ_0682"/>
<feature type="transmembrane region" description="Helical" evidence="6">
    <location>
        <begin position="299"/>
        <end position="317"/>
    </location>
</feature>
<dbReference type="Gene3D" id="3.40.720.10">
    <property type="entry name" value="Alkaline Phosphatase, subunit A"/>
    <property type="match status" value="1"/>
</dbReference>
<dbReference type="SUPFAM" id="SSF53649">
    <property type="entry name" value="Alkaline phosphatase-like"/>
    <property type="match status" value="1"/>
</dbReference>
<evidence type="ECO:0000259" key="7">
    <source>
        <dbReference type="Pfam" id="PF02096"/>
    </source>
</evidence>
<reference evidence="9" key="1">
    <citation type="submission" date="2009-12" db="EMBL/GenBank/DDBJ databases">
        <title>Complete sequence of Treponema azotonutricium strain ZAS-9.</title>
        <authorList>
            <person name="Tetu S.G."/>
            <person name="Matson E."/>
            <person name="Ren Q."/>
            <person name="Seshadri R."/>
            <person name="Elbourne L."/>
            <person name="Hassan K.A."/>
            <person name="Durkin A."/>
            <person name="Radune D."/>
            <person name="Mohamoud Y."/>
            <person name="Shay R."/>
            <person name="Jin S."/>
            <person name="Zhang X."/>
            <person name="Lucey K."/>
            <person name="Ballor N.R."/>
            <person name="Ottesen E."/>
            <person name="Rosenthal R."/>
            <person name="Allen A."/>
            <person name="Leadbetter J.R."/>
            <person name="Paulsen I.T."/>
        </authorList>
    </citation>
    <scope>NUCLEOTIDE SEQUENCE [LARGE SCALE GENOMIC DNA]</scope>
    <source>
        <strain evidence="9">ATCC BAA-888 / DSM 13862 / ZAS-9</strain>
    </source>
</reference>
<evidence type="ECO:0000313" key="9">
    <source>
        <dbReference type="Proteomes" id="UP000009222"/>
    </source>
</evidence>
<keyword evidence="2 5" id="KW-0812">Transmembrane</keyword>